<dbReference type="PROSITE" id="PS52012">
    <property type="entry name" value="CFEM"/>
    <property type="match status" value="1"/>
</dbReference>
<evidence type="ECO:0000256" key="4">
    <source>
        <dbReference type="ARBA" id="ARBA00010031"/>
    </source>
</evidence>
<keyword evidence="7 16" id="KW-0812">Transmembrane</keyword>
<feature type="compositionally biased region" description="Basic and acidic residues" evidence="15">
    <location>
        <begin position="380"/>
        <end position="391"/>
    </location>
</feature>
<feature type="chain" id="PRO_5045949502" description="CFEM domain-containing protein" evidence="17">
    <location>
        <begin position="21"/>
        <end position="469"/>
    </location>
</feature>
<keyword evidence="10 16" id="KW-0472">Membrane</keyword>
<dbReference type="Proteomes" id="UP001595075">
    <property type="component" value="Unassembled WGS sequence"/>
</dbReference>
<feature type="region of interest" description="Disordered" evidence="15">
    <location>
        <begin position="373"/>
        <end position="469"/>
    </location>
</feature>
<keyword evidence="11 14" id="KW-1015">Disulfide bond</keyword>
<protein>
    <recommendedName>
        <fullName evidence="18">CFEM domain-containing protein</fullName>
    </recommendedName>
</protein>
<keyword evidence="6" id="KW-0325">Glycoprotein</keyword>
<feature type="disulfide bond" evidence="14">
    <location>
        <begin position="37"/>
        <end position="77"/>
    </location>
</feature>
<evidence type="ECO:0000256" key="11">
    <source>
        <dbReference type="ARBA" id="ARBA00023157"/>
    </source>
</evidence>
<keyword evidence="14" id="KW-0479">Metal-binding</keyword>
<sequence length="469" mass="52496">MKKALVAVFSLALALPFTLAVKTGADAIALLSELPPCALTCLATSVANSTCAPTDTACVCSNVPLNAVIAACVQSSCTIKQSLTTLNITHHLCEDPIRDRRKFYNTLNNVFGIASAVAVLLRFYSRWKSTQPFWYDDYSIGFLLIIGIPSTIMNVQGLTYNGLGLDIWQVGFRQITDFIHVFFAMELLYFIHVGLVKLSILFFFLRLFPCPTFRKWVWGTIILNTIITFLFLMIGILQCAPIRFYWKRWDNEHRGSCLNINALGWSNAGISIAFDIWMLGLPMTQLRSLKLHWKKKLAVASMFSVGAFVTIVSIIRLRSLVKFSASQNPTWDYIDIGSWSTVEINVAIICACMPNIRLLLVRYFPRFMETTTKNSSHTLSDNRNEGKRRMVADNSYDDSSNGSRGSTFGRATFSSKVPDDSQEAEPSSVELVSVGNRKDGRVESRMGSGDEDDALEPDHERDHQAGNWV</sequence>
<evidence type="ECO:0000256" key="7">
    <source>
        <dbReference type="ARBA" id="ARBA00022692"/>
    </source>
</evidence>
<evidence type="ECO:0000256" key="17">
    <source>
        <dbReference type="SAM" id="SignalP"/>
    </source>
</evidence>
<comment type="similarity">
    <text evidence="13">Belongs to the SAT4 family.</text>
</comment>
<dbReference type="EMBL" id="JAZHXI010000007">
    <property type="protein sequence ID" value="KAL2070037.1"/>
    <property type="molecule type" value="Genomic_DNA"/>
</dbReference>
<evidence type="ECO:0000256" key="15">
    <source>
        <dbReference type="SAM" id="MobiDB-lite"/>
    </source>
</evidence>
<evidence type="ECO:0000256" key="9">
    <source>
        <dbReference type="ARBA" id="ARBA00022989"/>
    </source>
</evidence>
<dbReference type="InterPro" id="IPR008427">
    <property type="entry name" value="Extracellular_membr_CFEM_dom"/>
</dbReference>
<keyword evidence="20" id="KW-1185">Reference proteome</keyword>
<keyword evidence="14" id="KW-0349">Heme</keyword>
<feature type="transmembrane region" description="Helical" evidence="16">
    <location>
        <begin position="178"/>
        <end position="204"/>
    </location>
</feature>
<evidence type="ECO:0000256" key="2">
    <source>
        <dbReference type="ARBA" id="ARBA00004589"/>
    </source>
</evidence>
<feature type="transmembrane region" description="Helical" evidence="16">
    <location>
        <begin position="336"/>
        <end position="360"/>
    </location>
</feature>
<evidence type="ECO:0000256" key="6">
    <source>
        <dbReference type="ARBA" id="ARBA00022622"/>
    </source>
</evidence>
<accession>A0ABR4CKL0</accession>
<evidence type="ECO:0000256" key="5">
    <source>
        <dbReference type="ARBA" id="ARBA00022525"/>
    </source>
</evidence>
<keyword evidence="12" id="KW-0449">Lipoprotein</keyword>
<dbReference type="InterPro" id="IPR049326">
    <property type="entry name" value="Rhodopsin_dom_fungi"/>
</dbReference>
<feature type="disulfide bond" evidence="14">
    <location>
        <begin position="60"/>
        <end position="93"/>
    </location>
</feature>
<evidence type="ECO:0000256" key="16">
    <source>
        <dbReference type="SAM" id="Phobius"/>
    </source>
</evidence>
<evidence type="ECO:0000256" key="3">
    <source>
        <dbReference type="ARBA" id="ARBA00004613"/>
    </source>
</evidence>
<keyword evidence="6" id="KW-0336">GPI-anchor</keyword>
<feature type="compositionally biased region" description="Polar residues" evidence="15">
    <location>
        <begin position="397"/>
        <end position="406"/>
    </location>
</feature>
<name>A0ABR4CKL0_9HELO</name>
<dbReference type="Pfam" id="PF20684">
    <property type="entry name" value="Fung_rhodopsin"/>
    <property type="match status" value="1"/>
</dbReference>
<feature type="transmembrane region" description="Helical" evidence="16">
    <location>
        <begin position="216"/>
        <end position="238"/>
    </location>
</feature>
<evidence type="ECO:0000256" key="10">
    <source>
        <dbReference type="ARBA" id="ARBA00023136"/>
    </source>
</evidence>
<evidence type="ECO:0000256" key="1">
    <source>
        <dbReference type="ARBA" id="ARBA00004141"/>
    </source>
</evidence>
<keyword evidence="9 16" id="KW-1133">Transmembrane helix</keyword>
<feature type="domain" description="CFEM" evidence="18">
    <location>
        <begin position="7"/>
        <end position="120"/>
    </location>
</feature>
<reference evidence="19 20" key="1">
    <citation type="journal article" date="2024" name="Commun. Biol.">
        <title>Comparative genomic analysis of thermophilic fungi reveals convergent evolutionary adaptations and gene losses.</title>
        <authorList>
            <person name="Steindorff A.S."/>
            <person name="Aguilar-Pontes M.V."/>
            <person name="Robinson A.J."/>
            <person name="Andreopoulos B."/>
            <person name="LaButti K."/>
            <person name="Kuo A."/>
            <person name="Mondo S."/>
            <person name="Riley R."/>
            <person name="Otillar R."/>
            <person name="Haridas S."/>
            <person name="Lipzen A."/>
            <person name="Grimwood J."/>
            <person name="Schmutz J."/>
            <person name="Clum A."/>
            <person name="Reid I.D."/>
            <person name="Moisan M.C."/>
            <person name="Butler G."/>
            <person name="Nguyen T.T.M."/>
            <person name="Dewar K."/>
            <person name="Conant G."/>
            <person name="Drula E."/>
            <person name="Henrissat B."/>
            <person name="Hansel C."/>
            <person name="Singer S."/>
            <person name="Hutchinson M.I."/>
            <person name="de Vries R.P."/>
            <person name="Natvig D.O."/>
            <person name="Powell A.J."/>
            <person name="Tsang A."/>
            <person name="Grigoriev I.V."/>
        </authorList>
    </citation>
    <scope>NUCLEOTIDE SEQUENCE [LARGE SCALE GENOMIC DNA]</scope>
    <source>
        <strain evidence="19 20">CBS 494.80</strain>
    </source>
</reference>
<keyword evidence="14" id="KW-0408">Iron</keyword>
<comment type="caution">
    <text evidence="19">The sequence shown here is derived from an EMBL/GenBank/DDBJ whole genome shotgun (WGS) entry which is preliminary data.</text>
</comment>
<organism evidence="19 20">
    <name type="scientific">Oculimacula yallundae</name>
    <dbReference type="NCBI Taxonomy" id="86028"/>
    <lineage>
        <taxon>Eukaryota</taxon>
        <taxon>Fungi</taxon>
        <taxon>Dikarya</taxon>
        <taxon>Ascomycota</taxon>
        <taxon>Pezizomycotina</taxon>
        <taxon>Leotiomycetes</taxon>
        <taxon>Helotiales</taxon>
        <taxon>Ploettnerulaceae</taxon>
        <taxon>Oculimacula</taxon>
    </lineage>
</organism>
<evidence type="ECO:0000256" key="8">
    <source>
        <dbReference type="ARBA" id="ARBA00022729"/>
    </source>
</evidence>
<feature type="transmembrane region" description="Helical" evidence="16">
    <location>
        <begin position="106"/>
        <end position="125"/>
    </location>
</feature>
<dbReference type="InterPro" id="IPR052337">
    <property type="entry name" value="SAT4-like"/>
</dbReference>
<dbReference type="PANTHER" id="PTHR33048">
    <property type="entry name" value="PTH11-LIKE INTEGRAL MEMBRANE PROTEIN (AFU_ORTHOLOGUE AFUA_5G11245)"/>
    <property type="match status" value="1"/>
</dbReference>
<feature type="transmembrane region" description="Helical" evidence="16">
    <location>
        <begin position="297"/>
        <end position="316"/>
    </location>
</feature>
<feature type="disulfide bond" evidence="14">
    <location>
        <begin position="41"/>
        <end position="72"/>
    </location>
</feature>
<evidence type="ECO:0000256" key="13">
    <source>
        <dbReference type="ARBA" id="ARBA00038359"/>
    </source>
</evidence>
<feature type="binding site" description="axial binding residue" evidence="14">
    <location>
        <position position="55"/>
    </location>
    <ligand>
        <name>heme</name>
        <dbReference type="ChEBI" id="CHEBI:30413"/>
    </ligand>
    <ligandPart>
        <name>Fe</name>
        <dbReference type="ChEBI" id="CHEBI:18248"/>
    </ligandPart>
</feature>
<gene>
    <name evidence="19" type="ORF">VTL71DRAFT_14717</name>
</gene>
<feature type="compositionally biased region" description="Basic and acidic residues" evidence="15">
    <location>
        <begin position="456"/>
        <end position="469"/>
    </location>
</feature>
<proteinExistence type="inferred from homology"/>
<dbReference type="PANTHER" id="PTHR33048:SF143">
    <property type="entry name" value="EXTRACELLULAR MEMBRANE PROTEIN CFEM DOMAIN-CONTAINING PROTEIN-RELATED"/>
    <property type="match status" value="1"/>
</dbReference>
<evidence type="ECO:0000313" key="19">
    <source>
        <dbReference type="EMBL" id="KAL2070037.1"/>
    </source>
</evidence>
<keyword evidence="5" id="KW-0964">Secreted</keyword>
<feature type="transmembrane region" description="Helical" evidence="16">
    <location>
        <begin position="137"/>
        <end position="158"/>
    </location>
</feature>
<feature type="disulfide bond" evidence="14">
    <location>
        <begin position="51"/>
        <end position="58"/>
    </location>
</feature>
<dbReference type="SMART" id="SM00747">
    <property type="entry name" value="CFEM"/>
    <property type="match status" value="1"/>
</dbReference>
<keyword evidence="8 17" id="KW-0732">Signal</keyword>
<dbReference type="Pfam" id="PF05730">
    <property type="entry name" value="CFEM"/>
    <property type="match status" value="1"/>
</dbReference>
<evidence type="ECO:0000313" key="20">
    <source>
        <dbReference type="Proteomes" id="UP001595075"/>
    </source>
</evidence>
<comment type="similarity">
    <text evidence="4">Belongs to the RBT5 family.</text>
</comment>
<comment type="subcellular location">
    <subcellularLocation>
        <location evidence="2">Membrane</location>
        <topology evidence="2">Lipid-anchor</topology>
        <topology evidence="2">GPI-anchor</topology>
    </subcellularLocation>
    <subcellularLocation>
        <location evidence="1">Membrane</location>
        <topology evidence="1">Multi-pass membrane protein</topology>
    </subcellularLocation>
    <subcellularLocation>
        <location evidence="3">Secreted</location>
    </subcellularLocation>
</comment>
<evidence type="ECO:0000259" key="18">
    <source>
        <dbReference type="PROSITE" id="PS52012"/>
    </source>
</evidence>
<feature type="signal peptide" evidence="17">
    <location>
        <begin position="1"/>
        <end position="20"/>
    </location>
</feature>
<evidence type="ECO:0000256" key="12">
    <source>
        <dbReference type="ARBA" id="ARBA00023288"/>
    </source>
</evidence>
<evidence type="ECO:0000256" key="14">
    <source>
        <dbReference type="PROSITE-ProRule" id="PRU01356"/>
    </source>
</evidence>